<sequence length="220" mass="24470">MSGYHPERLPQDRIEAVLHSVISQHVAMGWRLESRFANQVVFVRGGQTNHAAHALITFLLCGLWLPIWIVLAVVEQEKRTVLSVDEQGRLLQGGMPYQGFAPPPVQRFNGNAQAIAMANMRRQLRQQAREHARDVVLARDLRIGRPDLPRHYDDGGLIDVNHVPAPVLTAITGITPEMAEHIVQVRSQVVGFSSAEELAAVAALPPHLTPEIREYGIFLP</sequence>
<proteinExistence type="predicted"/>
<protein>
    <recommendedName>
        <fullName evidence="4">Helix-hairpin-helix domain-containing protein</fullName>
    </recommendedName>
</protein>
<dbReference type="SUPFAM" id="SSF47781">
    <property type="entry name" value="RuvA domain 2-like"/>
    <property type="match status" value="1"/>
</dbReference>
<keyword evidence="1" id="KW-0472">Membrane</keyword>
<name>A0ABP6GRR1_9ACTN</name>
<evidence type="ECO:0000256" key="1">
    <source>
        <dbReference type="SAM" id="Phobius"/>
    </source>
</evidence>
<evidence type="ECO:0000313" key="2">
    <source>
        <dbReference type="EMBL" id="GAA2728673.1"/>
    </source>
</evidence>
<feature type="transmembrane region" description="Helical" evidence="1">
    <location>
        <begin position="51"/>
        <end position="74"/>
    </location>
</feature>
<evidence type="ECO:0008006" key="4">
    <source>
        <dbReference type="Google" id="ProtNLM"/>
    </source>
</evidence>
<keyword evidence="1" id="KW-1133">Transmembrane helix</keyword>
<organism evidence="2 3">
    <name type="scientific">Actinocorallia aurantiaca</name>
    <dbReference type="NCBI Taxonomy" id="46204"/>
    <lineage>
        <taxon>Bacteria</taxon>
        <taxon>Bacillati</taxon>
        <taxon>Actinomycetota</taxon>
        <taxon>Actinomycetes</taxon>
        <taxon>Streptosporangiales</taxon>
        <taxon>Thermomonosporaceae</taxon>
        <taxon>Actinocorallia</taxon>
    </lineage>
</organism>
<dbReference type="InterPro" id="IPR010994">
    <property type="entry name" value="RuvA_2-like"/>
</dbReference>
<reference evidence="3" key="1">
    <citation type="journal article" date="2019" name="Int. J. Syst. Evol. Microbiol.">
        <title>The Global Catalogue of Microorganisms (GCM) 10K type strain sequencing project: providing services to taxonomists for standard genome sequencing and annotation.</title>
        <authorList>
            <consortium name="The Broad Institute Genomics Platform"/>
            <consortium name="The Broad Institute Genome Sequencing Center for Infectious Disease"/>
            <person name="Wu L."/>
            <person name="Ma J."/>
        </authorList>
    </citation>
    <scope>NUCLEOTIDE SEQUENCE [LARGE SCALE GENOMIC DNA]</scope>
    <source>
        <strain evidence="3">JCM 8201</strain>
    </source>
</reference>
<keyword evidence="1" id="KW-0812">Transmembrane</keyword>
<gene>
    <name evidence="2" type="ORF">GCM10010439_37420</name>
</gene>
<dbReference type="Proteomes" id="UP001501842">
    <property type="component" value="Unassembled WGS sequence"/>
</dbReference>
<dbReference type="Gene3D" id="1.10.150.320">
    <property type="entry name" value="Photosystem II 12 kDa extrinsic protein"/>
    <property type="match status" value="1"/>
</dbReference>
<dbReference type="Pfam" id="PF12836">
    <property type="entry name" value="HHH_3"/>
    <property type="match status" value="1"/>
</dbReference>
<accession>A0ABP6GRR1</accession>
<dbReference type="EMBL" id="BAAATZ010000013">
    <property type="protein sequence ID" value="GAA2728673.1"/>
    <property type="molecule type" value="Genomic_DNA"/>
</dbReference>
<keyword evidence="3" id="KW-1185">Reference proteome</keyword>
<evidence type="ECO:0000313" key="3">
    <source>
        <dbReference type="Proteomes" id="UP001501842"/>
    </source>
</evidence>
<dbReference type="RefSeq" id="WP_344451765.1">
    <property type="nucleotide sequence ID" value="NZ_BAAATZ010000013.1"/>
</dbReference>
<comment type="caution">
    <text evidence="2">The sequence shown here is derived from an EMBL/GenBank/DDBJ whole genome shotgun (WGS) entry which is preliminary data.</text>
</comment>